<evidence type="ECO:0000313" key="10">
    <source>
        <dbReference type="Proteomes" id="UP000663828"/>
    </source>
</evidence>
<comment type="caution">
    <text evidence="9">The sequence shown here is derived from an EMBL/GenBank/DDBJ whole genome shotgun (WGS) entry which is preliminary data.</text>
</comment>
<sequence>MTAQFIFYWLPGYMIPVLSGMSWICMIKPSDYTLAQLTDFRGLSLGSFSLNWFSLTYFLETPLVVPRWALVNISIGFVIVAWIVTPIIYFRNVWNVRQNSISSSTGSVTSWSAMELVTTFTTVASLSAVFVHMFLHHGKSLWDQIRNRSLDQKGNDIHCRLMALYPDVPDWWFLIVFVIAVVVIMIVSDVSHMLEWYNVLFALSIPMTLVLPFGMVTSITGQLIQNQAVYFVMVIVVSSLWAGDQSKMMTFIAIGYTAYCQTLYLVSNMKLGHYMKIPPRVLFIVQVVTCLVCSSVGAGVQYYFYAVKRYYEQ</sequence>
<dbReference type="GO" id="GO:0016020">
    <property type="term" value="C:membrane"/>
    <property type="evidence" value="ECO:0007669"/>
    <property type="project" value="UniProtKB-SubCell"/>
</dbReference>
<comment type="subcellular location">
    <subcellularLocation>
        <location evidence="1">Membrane</location>
        <topology evidence="1">Multi-pass membrane protein</topology>
    </subcellularLocation>
</comment>
<protein>
    <submittedName>
        <fullName evidence="9">Uncharacterized protein</fullName>
    </submittedName>
</protein>
<dbReference type="PANTHER" id="PTHR22601">
    <property type="entry name" value="ISP4 LIKE PROTEIN"/>
    <property type="match status" value="1"/>
</dbReference>
<keyword evidence="3 8" id="KW-0812">Transmembrane</keyword>
<evidence type="ECO:0000256" key="6">
    <source>
        <dbReference type="ARBA" id="ARBA00022989"/>
    </source>
</evidence>
<name>A0A816HC05_ADIRI</name>
<evidence type="ECO:0000256" key="5">
    <source>
        <dbReference type="ARBA" id="ARBA00022927"/>
    </source>
</evidence>
<evidence type="ECO:0000256" key="1">
    <source>
        <dbReference type="ARBA" id="ARBA00004141"/>
    </source>
</evidence>
<dbReference type="GO" id="GO:0015031">
    <property type="term" value="P:protein transport"/>
    <property type="evidence" value="ECO:0007669"/>
    <property type="project" value="UniProtKB-KW"/>
</dbReference>
<dbReference type="InterPro" id="IPR004648">
    <property type="entry name" value="Oligpept_transpt"/>
</dbReference>
<dbReference type="AlphaFoldDB" id="A0A816HC05"/>
<keyword evidence="7 8" id="KW-0472">Membrane</keyword>
<evidence type="ECO:0000256" key="7">
    <source>
        <dbReference type="ARBA" id="ARBA00023136"/>
    </source>
</evidence>
<feature type="transmembrane region" description="Helical" evidence="8">
    <location>
        <begin position="250"/>
        <end position="269"/>
    </location>
</feature>
<evidence type="ECO:0000256" key="8">
    <source>
        <dbReference type="SAM" id="Phobius"/>
    </source>
</evidence>
<reference evidence="9" key="1">
    <citation type="submission" date="2021-02" db="EMBL/GenBank/DDBJ databases">
        <authorList>
            <person name="Nowell W R."/>
        </authorList>
    </citation>
    <scope>NUCLEOTIDE SEQUENCE</scope>
</reference>
<feature type="transmembrane region" description="Helical" evidence="8">
    <location>
        <begin position="281"/>
        <end position="305"/>
    </location>
</feature>
<gene>
    <name evidence="9" type="ORF">XAT740_LOCUS61849</name>
</gene>
<dbReference type="InterPro" id="IPR004813">
    <property type="entry name" value="OPT"/>
</dbReference>
<feature type="transmembrane region" description="Helical" evidence="8">
    <location>
        <begin position="111"/>
        <end position="135"/>
    </location>
</feature>
<dbReference type="EMBL" id="CAJNOR010016682">
    <property type="protein sequence ID" value="CAF1685686.1"/>
    <property type="molecule type" value="Genomic_DNA"/>
</dbReference>
<feature type="transmembrane region" description="Helical" evidence="8">
    <location>
        <begin position="65"/>
        <end position="90"/>
    </location>
</feature>
<evidence type="ECO:0000256" key="3">
    <source>
        <dbReference type="ARBA" id="ARBA00022692"/>
    </source>
</evidence>
<feature type="non-terminal residue" evidence="9">
    <location>
        <position position="313"/>
    </location>
</feature>
<feature type="transmembrane region" description="Helical" evidence="8">
    <location>
        <begin position="199"/>
        <end position="221"/>
    </location>
</feature>
<dbReference type="GO" id="GO:0035673">
    <property type="term" value="F:oligopeptide transmembrane transporter activity"/>
    <property type="evidence" value="ECO:0007669"/>
    <property type="project" value="InterPro"/>
</dbReference>
<evidence type="ECO:0000313" key="9">
    <source>
        <dbReference type="EMBL" id="CAF1685686.1"/>
    </source>
</evidence>
<keyword evidence="10" id="KW-1185">Reference proteome</keyword>
<keyword evidence="5" id="KW-0653">Protein transport</keyword>
<dbReference type="Pfam" id="PF03169">
    <property type="entry name" value="OPT"/>
    <property type="match status" value="1"/>
</dbReference>
<feature type="transmembrane region" description="Helical" evidence="8">
    <location>
        <begin position="6"/>
        <end position="27"/>
    </location>
</feature>
<feature type="transmembrane region" description="Helical" evidence="8">
    <location>
        <begin position="171"/>
        <end position="187"/>
    </location>
</feature>
<dbReference type="Proteomes" id="UP000663828">
    <property type="component" value="Unassembled WGS sequence"/>
</dbReference>
<accession>A0A816HC05</accession>
<organism evidence="9 10">
    <name type="scientific">Adineta ricciae</name>
    <name type="common">Rotifer</name>
    <dbReference type="NCBI Taxonomy" id="249248"/>
    <lineage>
        <taxon>Eukaryota</taxon>
        <taxon>Metazoa</taxon>
        <taxon>Spiralia</taxon>
        <taxon>Gnathifera</taxon>
        <taxon>Rotifera</taxon>
        <taxon>Eurotatoria</taxon>
        <taxon>Bdelloidea</taxon>
        <taxon>Adinetida</taxon>
        <taxon>Adinetidae</taxon>
        <taxon>Adineta</taxon>
    </lineage>
</organism>
<keyword evidence="2" id="KW-0813">Transport</keyword>
<evidence type="ECO:0000256" key="4">
    <source>
        <dbReference type="ARBA" id="ARBA00022856"/>
    </source>
</evidence>
<keyword evidence="6 8" id="KW-1133">Transmembrane helix</keyword>
<feature type="transmembrane region" description="Helical" evidence="8">
    <location>
        <begin position="227"/>
        <end position="243"/>
    </location>
</feature>
<proteinExistence type="predicted"/>
<evidence type="ECO:0000256" key="2">
    <source>
        <dbReference type="ARBA" id="ARBA00022448"/>
    </source>
</evidence>
<keyword evidence="4" id="KW-0571">Peptide transport</keyword>